<dbReference type="InterPro" id="IPR001810">
    <property type="entry name" value="F-box_dom"/>
</dbReference>
<evidence type="ECO:0000256" key="1">
    <source>
        <dbReference type="ARBA" id="ARBA00022723"/>
    </source>
</evidence>
<proteinExistence type="predicted"/>
<organism evidence="4 5">
    <name type="scientific">Maylandia zebra</name>
    <name type="common">zebra mbuna</name>
    <dbReference type="NCBI Taxonomy" id="106582"/>
    <lineage>
        <taxon>Eukaryota</taxon>
        <taxon>Metazoa</taxon>
        <taxon>Chordata</taxon>
        <taxon>Craniata</taxon>
        <taxon>Vertebrata</taxon>
        <taxon>Euteleostomi</taxon>
        <taxon>Actinopterygii</taxon>
        <taxon>Neopterygii</taxon>
        <taxon>Teleostei</taxon>
        <taxon>Neoteleostei</taxon>
        <taxon>Acanthomorphata</taxon>
        <taxon>Ovalentaria</taxon>
        <taxon>Cichlomorphae</taxon>
        <taxon>Cichliformes</taxon>
        <taxon>Cichlidae</taxon>
        <taxon>African cichlids</taxon>
        <taxon>Pseudocrenilabrinae</taxon>
        <taxon>Haplochromini</taxon>
        <taxon>Maylandia</taxon>
        <taxon>Maylandia zebra complex</taxon>
    </lineage>
</organism>
<feature type="compositionally biased region" description="Low complexity" evidence="2">
    <location>
        <begin position="112"/>
        <end position="121"/>
    </location>
</feature>
<sequence>MAKIYRRQRHSRDGEDSVSDDDDEGLWLLKSVFIDSVSDSIKKTELILCSSTCSLSEKKDGTSRSGGTHSSKRAFGNYAVLCRHRPRLRGSRGERGARTRSASSSEEEEAAAHPASSTLSSPSLPSLLSFKDVGNERGGEKEVWVSVFRYLNRAELLACMTVCKAWSCDKRLWSHLDVSRCSPLSNQALAGIVKRQPTSLDLSWTPMAKRQLNCLLTRLPGLRELSVTGLPWSCLSAMVSPTLPHLRLLDLRWCDGVTDAQIKEIVTNLPPDTCLESSRSRLRNMVTLRLSGLDITESTLRLLQRHMPQLERLDLAHCKDLTDSSVALLAAAGTHTRNNLTELTLAGCNELTDGCLSYLKRLSSLTLLDLRGCKGVSRRACDAFISDLFHVAVYCMMEEKLIQRLD</sequence>
<feature type="domain" description="F-box" evidence="3">
    <location>
        <begin position="142"/>
        <end position="177"/>
    </location>
</feature>
<keyword evidence="5" id="KW-1185">Reference proteome</keyword>
<evidence type="ECO:0000313" key="4">
    <source>
        <dbReference type="Ensembl" id="ENSMZEP00005001150.1"/>
    </source>
</evidence>
<name>A0A3P9ATV3_9CICH</name>
<keyword evidence="1" id="KW-0479">Metal-binding</keyword>
<accession>A0A3P9ATV3</accession>
<dbReference type="AlphaFoldDB" id="A0A3P9ATV3"/>
<evidence type="ECO:0000313" key="5">
    <source>
        <dbReference type="Proteomes" id="UP000265160"/>
    </source>
</evidence>
<dbReference type="InterPro" id="IPR032675">
    <property type="entry name" value="LRR_dom_sf"/>
</dbReference>
<dbReference type="InterPro" id="IPR001611">
    <property type="entry name" value="Leu-rich_rpt"/>
</dbReference>
<reference evidence="4" key="3">
    <citation type="submission" date="2025-09" db="UniProtKB">
        <authorList>
            <consortium name="Ensembl"/>
        </authorList>
    </citation>
    <scope>IDENTIFICATION</scope>
</reference>
<dbReference type="SMART" id="SM00367">
    <property type="entry name" value="LRR_CC"/>
    <property type="match status" value="4"/>
</dbReference>
<dbReference type="Ensembl" id="ENSMZET00005001238.1">
    <property type="protein sequence ID" value="ENSMZEP00005001150.1"/>
    <property type="gene ID" value="ENSMZEG00005000929.1"/>
</dbReference>
<reference evidence="4" key="2">
    <citation type="submission" date="2025-08" db="UniProtKB">
        <authorList>
            <consortium name="Ensembl"/>
        </authorList>
    </citation>
    <scope>IDENTIFICATION</scope>
</reference>
<dbReference type="PANTHER" id="PTHR23123">
    <property type="entry name" value="PHD/F-BOX CONTAINING PROTEIN"/>
    <property type="match status" value="1"/>
</dbReference>
<evidence type="ECO:0000259" key="3">
    <source>
        <dbReference type="Pfam" id="PF12937"/>
    </source>
</evidence>
<reference evidence="4 5" key="1">
    <citation type="journal article" date="2014" name="Nature">
        <title>The genomic substrate for adaptive radiation in African cichlid fish.</title>
        <authorList>
            <person name="Brawand D."/>
            <person name="Wagner C.E."/>
            <person name="Li Y.I."/>
            <person name="Malinsky M."/>
            <person name="Keller I."/>
            <person name="Fan S."/>
            <person name="Simakov O."/>
            <person name="Ng A.Y."/>
            <person name="Lim Z.W."/>
            <person name="Bezault E."/>
            <person name="Turner-Maier J."/>
            <person name="Johnson J."/>
            <person name="Alcazar R."/>
            <person name="Noh H.J."/>
            <person name="Russell P."/>
            <person name="Aken B."/>
            <person name="Alfoldi J."/>
            <person name="Amemiya C."/>
            <person name="Azzouzi N."/>
            <person name="Baroiller J.F."/>
            <person name="Barloy-Hubler F."/>
            <person name="Berlin A."/>
            <person name="Bloomquist R."/>
            <person name="Carleton K.L."/>
            <person name="Conte M.A."/>
            <person name="D'Cotta H."/>
            <person name="Eshel O."/>
            <person name="Gaffney L."/>
            <person name="Galibert F."/>
            <person name="Gante H.F."/>
            <person name="Gnerre S."/>
            <person name="Greuter L."/>
            <person name="Guyon R."/>
            <person name="Haddad N.S."/>
            <person name="Haerty W."/>
            <person name="Harris R.M."/>
            <person name="Hofmann H.A."/>
            <person name="Hourlier T."/>
            <person name="Hulata G."/>
            <person name="Jaffe D.B."/>
            <person name="Lara M."/>
            <person name="Lee A.P."/>
            <person name="MacCallum I."/>
            <person name="Mwaiko S."/>
            <person name="Nikaido M."/>
            <person name="Nishihara H."/>
            <person name="Ozouf-Costaz C."/>
            <person name="Penman D.J."/>
            <person name="Przybylski D."/>
            <person name="Rakotomanga M."/>
            <person name="Renn S.C.P."/>
            <person name="Ribeiro F.J."/>
            <person name="Ron M."/>
            <person name="Salzburger W."/>
            <person name="Sanchez-Pulido L."/>
            <person name="Santos M.E."/>
            <person name="Searle S."/>
            <person name="Sharpe T."/>
            <person name="Swofford R."/>
            <person name="Tan F.J."/>
            <person name="Williams L."/>
            <person name="Young S."/>
            <person name="Yin S."/>
            <person name="Okada N."/>
            <person name="Kocher T.D."/>
            <person name="Miska E.A."/>
            <person name="Lander E.S."/>
            <person name="Venkatesh B."/>
            <person name="Fernald R.D."/>
            <person name="Meyer A."/>
            <person name="Ponting C.P."/>
            <person name="Streelman J.T."/>
            <person name="Lindblad-Toh K."/>
            <person name="Seehausen O."/>
            <person name="Di Palma F."/>
        </authorList>
    </citation>
    <scope>NUCLEOTIDE SEQUENCE</scope>
</reference>
<dbReference type="InterPro" id="IPR006553">
    <property type="entry name" value="Leu-rich_rpt_Cys-con_subtyp"/>
</dbReference>
<dbReference type="Pfam" id="PF12937">
    <property type="entry name" value="F-box-like"/>
    <property type="match status" value="1"/>
</dbReference>
<feature type="region of interest" description="Disordered" evidence="2">
    <location>
        <begin position="89"/>
        <end position="121"/>
    </location>
</feature>
<dbReference type="GeneTree" id="ENSGT00940000155484"/>
<evidence type="ECO:0000256" key="2">
    <source>
        <dbReference type="SAM" id="MobiDB-lite"/>
    </source>
</evidence>
<feature type="region of interest" description="Disordered" evidence="2">
    <location>
        <begin position="1"/>
        <end position="21"/>
    </location>
</feature>
<dbReference type="Pfam" id="PF13516">
    <property type="entry name" value="LRR_6"/>
    <property type="match status" value="2"/>
</dbReference>
<dbReference type="InterPro" id="IPR050690">
    <property type="entry name" value="JHDM1_Histone_Demethylase"/>
</dbReference>
<feature type="compositionally biased region" description="Basic residues" evidence="2">
    <location>
        <begin position="1"/>
        <end position="10"/>
    </location>
</feature>
<dbReference type="Gene3D" id="3.80.10.10">
    <property type="entry name" value="Ribonuclease Inhibitor"/>
    <property type="match status" value="1"/>
</dbReference>
<dbReference type="GO" id="GO:0046872">
    <property type="term" value="F:metal ion binding"/>
    <property type="evidence" value="ECO:0007669"/>
    <property type="project" value="UniProtKB-KW"/>
</dbReference>
<dbReference type="Proteomes" id="UP000265160">
    <property type="component" value="LG6"/>
</dbReference>
<protein>
    <submittedName>
        <fullName evidence="4">Lysine (K)-specific demethylase 2Aa</fullName>
    </submittedName>
</protein>
<dbReference type="SUPFAM" id="SSF52047">
    <property type="entry name" value="RNI-like"/>
    <property type="match status" value="1"/>
</dbReference>